<feature type="repeat" description="NHL" evidence="2">
    <location>
        <begin position="510"/>
        <end position="553"/>
    </location>
</feature>
<evidence type="ECO:0000256" key="1">
    <source>
        <dbReference type="ARBA" id="ARBA00022737"/>
    </source>
</evidence>
<accession>A0A1D1VCC5</accession>
<feature type="region of interest" description="Disordered" evidence="3">
    <location>
        <begin position="791"/>
        <end position="811"/>
    </location>
</feature>
<evidence type="ECO:0000256" key="2">
    <source>
        <dbReference type="PROSITE-ProRule" id="PRU00504"/>
    </source>
</evidence>
<dbReference type="PANTHER" id="PTHR24104:SF57">
    <property type="entry name" value="BEE-MILK PROTEIN"/>
    <property type="match status" value="1"/>
</dbReference>
<dbReference type="PROSITE" id="PS51125">
    <property type="entry name" value="NHL"/>
    <property type="match status" value="3"/>
</dbReference>
<dbReference type="STRING" id="947166.A0A1D1VCC5"/>
<comment type="caution">
    <text evidence="4">The sequence shown here is derived from an EMBL/GenBank/DDBJ whole genome shotgun (WGS) entry which is preliminary data.</text>
</comment>
<sequence>MLFSAGEVGRVPREKRDANLMCSNFLTNPDNSYSCRELFDLKLRSRRTLFTKTASVGKSEAAVSVEPVVLFTFLMMEDPKIDITPAPRTLGDWLPQGGSIPVSQSSNSLQAHSPVLQSCGESVDSSESTSDSATCGPVRILPCQHPSSDSLPVQVAAQTLREEILELLRKTEARVVEMESALPTASSLSSRVPAAAPRSLNRSASHNGTSNCTPVRRVASFRQDKLLDLKSRLQKLHLELEAVRAEGTPSEITKLKTLKKFALFQLSPRAIPKRAYAAPSCDSSVTSGFGTSKSSTCSTVSRTSSLRKPAYGRSVSYSDRPASASSTTSKSNNLLRSAYVCSITSGLEKEGFVSCVSGKETKLRVILWSKDVRSRPPSGPECLQARLEATSAGSEGAATASNVVVRQLRADTFELSFTLPDITVSWKLHVTLQGSPITGSPFLALGKKPVIREEAVRESLFAPVCSKLNGSFRNGTPSSPKSRSSRTIFSAPVQLNSNRLSEVEEDDLLMHSIGSFGRTNGHFLNPQGICITDDGPIAVTDSQLGIVQVFTMDGEFVKRIGQRGRKPGQLLRPTGITFAPHCMNQWNVDIFVVADYENRTIVVFDMEGVVLASFGASILTGPKGVVVATNGDILVIDNRSNSLVIFRNGKLFKKAWTPSSSQANLAGPHYVTVSRASGEVFVSDFHHHSIKVFDNQYNYRWSFGSFNADGGMGSFSGPTGIAVDHRGLVVADWGSGRIQLFDHSGSFLAFVTYSRPLYGPQGLALGHDGSIYVCDPGNHCVRVYRHPLDSTVPASASTSSKDDDSESQISS</sequence>
<protein>
    <submittedName>
        <fullName evidence="4">Uncharacterized protein</fullName>
    </submittedName>
</protein>
<feature type="repeat" description="NHL" evidence="2">
    <location>
        <begin position="660"/>
        <end position="696"/>
    </location>
</feature>
<dbReference type="InterPro" id="IPR011042">
    <property type="entry name" value="6-blade_b-propeller_TolB-like"/>
</dbReference>
<dbReference type="SUPFAM" id="SSF101898">
    <property type="entry name" value="NHL repeat"/>
    <property type="match status" value="1"/>
</dbReference>
<dbReference type="GO" id="GO:0000209">
    <property type="term" value="P:protein polyubiquitination"/>
    <property type="evidence" value="ECO:0007669"/>
    <property type="project" value="TreeGrafter"/>
</dbReference>
<dbReference type="InterPro" id="IPR001258">
    <property type="entry name" value="NHL_repeat"/>
</dbReference>
<feature type="repeat" description="NHL" evidence="2">
    <location>
        <begin position="557"/>
        <end position="607"/>
    </location>
</feature>
<dbReference type="InterPro" id="IPR050952">
    <property type="entry name" value="TRIM-NHL_E3_ligases"/>
</dbReference>
<keyword evidence="5" id="KW-1185">Reference proteome</keyword>
<dbReference type="Proteomes" id="UP000186922">
    <property type="component" value="Unassembled WGS sequence"/>
</dbReference>
<dbReference type="OrthoDB" id="342730at2759"/>
<dbReference type="PANTHER" id="PTHR24104">
    <property type="entry name" value="E3 UBIQUITIN-PROTEIN LIGASE NHLRC1-RELATED"/>
    <property type="match status" value="1"/>
</dbReference>
<name>A0A1D1VCC5_RAMVA</name>
<reference evidence="4 5" key="1">
    <citation type="journal article" date="2016" name="Nat. Commun.">
        <title>Extremotolerant tardigrade genome and improved radiotolerance of human cultured cells by tardigrade-unique protein.</title>
        <authorList>
            <person name="Hashimoto T."/>
            <person name="Horikawa D.D."/>
            <person name="Saito Y."/>
            <person name="Kuwahara H."/>
            <person name="Kozuka-Hata H."/>
            <person name="Shin-I T."/>
            <person name="Minakuchi Y."/>
            <person name="Ohishi K."/>
            <person name="Motoyama A."/>
            <person name="Aizu T."/>
            <person name="Enomoto A."/>
            <person name="Kondo K."/>
            <person name="Tanaka S."/>
            <person name="Hara Y."/>
            <person name="Koshikawa S."/>
            <person name="Sagara H."/>
            <person name="Miura T."/>
            <person name="Yokobori S."/>
            <person name="Miyagawa K."/>
            <person name="Suzuki Y."/>
            <person name="Kubo T."/>
            <person name="Oyama M."/>
            <person name="Kohara Y."/>
            <person name="Fujiyama A."/>
            <person name="Arakawa K."/>
            <person name="Katayama T."/>
            <person name="Toyoda A."/>
            <person name="Kunieda T."/>
        </authorList>
    </citation>
    <scope>NUCLEOTIDE SEQUENCE [LARGE SCALE GENOMIC DNA]</scope>
    <source>
        <strain evidence="4 5">YOKOZUNA-1</strain>
    </source>
</reference>
<evidence type="ECO:0000256" key="3">
    <source>
        <dbReference type="SAM" id="MobiDB-lite"/>
    </source>
</evidence>
<keyword evidence="1" id="KW-0677">Repeat</keyword>
<evidence type="ECO:0000313" key="4">
    <source>
        <dbReference type="EMBL" id="GAU98465.1"/>
    </source>
</evidence>
<dbReference type="EMBL" id="BDGG01000004">
    <property type="protein sequence ID" value="GAU98465.1"/>
    <property type="molecule type" value="Genomic_DNA"/>
</dbReference>
<dbReference type="AlphaFoldDB" id="A0A1D1VCC5"/>
<dbReference type="Pfam" id="PF01436">
    <property type="entry name" value="NHL"/>
    <property type="match status" value="2"/>
</dbReference>
<dbReference type="Gene3D" id="2.120.10.30">
    <property type="entry name" value="TolB, C-terminal domain"/>
    <property type="match status" value="1"/>
</dbReference>
<proteinExistence type="predicted"/>
<dbReference type="GO" id="GO:0043161">
    <property type="term" value="P:proteasome-mediated ubiquitin-dependent protein catabolic process"/>
    <property type="evidence" value="ECO:0007669"/>
    <property type="project" value="TreeGrafter"/>
</dbReference>
<evidence type="ECO:0000313" key="5">
    <source>
        <dbReference type="Proteomes" id="UP000186922"/>
    </source>
</evidence>
<organism evidence="4 5">
    <name type="scientific">Ramazzottius varieornatus</name>
    <name type="common">Water bear</name>
    <name type="synonym">Tardigrade</name>
    <dbReference type="NCBI Taxonomy" id="947166"/>
    <lineage>
        <taxon>Eukaryota</taxon>
        <taxon>Metazoa</taxon>
        <taxon>Ecdysozoa</taxon>
        <taxon>Tardigrada</taxon>
        <taxon>Eutardigrada</taxon>
        <taxon>Parachela</taxon>
        <taxon>Hypsibioidea</taxon>
        <taxon>Ramazzottiidae</taxon>
        <taxon>Ramazzottius</taxon>
    </lineage>
</organism>
<dbReference type="GO" id="GO:0061630">
    <property type="term" value="F:ubiquitin protein ligase activity"/>
    <property type="evidence" value="ECO:0007669"/>
    <property type="project" value="TreeGrafter"/>
</dbReference>
<gene>
    <name evidence="4" type="primary">RvY_09607-1</name>
    <name evidence="4" type="synonym">RvY_09607.1</name>
    <name evidence="4" type="ORF">RvY_09607</name>
</gene>